<dbReference type="InterPro" id="IPR051553">
    <property type="entry name" value="Ran_GTPase-activating"/>
</dbReference>
<organism evidence="3 4">
    <name type="scientific">Heterorhabditis bacteriophora</name>
    <name type="common">Entomopathogenic nematode worm</name>
    <dbReference type="NCBI Taxonomy" id="37862"/>
    <lineage>
        <taxon>Eukaryota</taxon>
        <taxon>Metazoa</taxon>
        <taxon>Ecdysozoa</taxon>
        <taxon>Nematoda</taxon>
        <taxon>Chromadorea</taxon>
        <taxon>Rhabditida</taxon>
        <taxon>Rhabditina</taxon>
        <taxon>Rhabditomorpha</taxon>
        <taxon>Strongyloidea</taxon>
        <taxon>Heterorhabditidae</taxon>
        <taxon>Heterorhabditis</taxon>
    </lineage>
</organism>
<evidence type="ECO:0000313" key="3">
    <source>
        <dbReference type="Proteomes" id="UP000095283"/>
    </source>
</evidence>
<dbReference type="InterPro" id="IPR000408">
    <property type="entry name" value="Reg_chr_condens"/>
</dbReference>
<dbReference type="WBParaSite" id="Hba_05108">
    <property type="protein sequence ID" value="Hba_05108"/>
    <property type="gene ID" value="Hba_05108"/>
</dbReference>
<name>A0A1I7WJC0_HETBA</name>
<evidence type="ECO:0000256" key="2">
    <source>
        <dbReference type="SAM" id="MobiDB-lite"/>
    </source>
</evidence>
<accession>A0A1I7WJC0</accession>
<protein>
    <submittedName>
        <fullName evidence="4">Regulator of chromosome condensation (RCC1) family protein</fullName>
    </submittedName>
</protein>
<dbReference type="GO" id="GO:0005085">
    <property type="term" value="F:guanyl-nucleotide exchange factor activity"/>
    <property type="evidence" value="ECO:0007669"/>
    <property type="project" value="TreeGrafter"/>
</dbReference>
<reference evidence="4" key="1">
    <citation type="submission" date="2016-11" db="UniProtKB">
        <authorList>
            <consortium name="WormBaseParasite"/>
        </authorList>
    </citation>
    <scope>IDENTIFICATION</scope>
</reference>
<dbReference type="PANTHER" id="PTHR45982">
    <property type="entry name" value="REGULATOR OF CHROMOSOME CONDENSATION"/>
    <property type="match status" value="1"/>
</dbReference>
<dbReference type="PANTHER" id="PTHR45982:SF1">
    <property type="entry name" value="REGULATOR OF CHROMOSOME CONDENSATION"/>
    <property type="match status" value="1"/>
</dbReference>
<dbReference type="SUPFAM" id="SSF50985">
    <property type="entry name" value="RCC1/BLIP-II"/>
    <property type="match status" value="1"/>
</dbReference>
<dbReference type="InterPro" id="IPR009091">
    <property type="entry name" value="RCC1/BLIP-II"/>
</dbReference>
<proteinExistence type="predicted"/>
<keyword evidence="3" id="KW-1185">Reference proteome</keyword>
<dbReference type="Pfam" id="PF13540">
    <property type="entry name" value="RCC1_2"/>
    <property type="match status" value="1"/>
</dbReference>
<feature type="compositionally biased region" description="Polar residues" evidence="2">
    <location>
        <begin position="20"/>
        <end position="31"/>
    </location>
</feature>
<sequence>MTGGTAKRSRKRKGDEDQTSEPTPAKSTKTSAKGRITQKFKLHYTDFLFNEIGDRVLSCGEGDQLGHPGRTTTKKPRKVDVVEEEGLKVVQVVAGGVHSVILTAEGEVFACGINEKGTVPAEGVEPEGSTDEFTRILFSDEIKEQGKVSILFSICLMLQHSLVLIKDNIYKQFYFC</sequence>
<dbReference type="Gene3D" id="2.130.10.30">
    <property type="entry name" value="Regulator of chromosome condensation 1/beta-lactamase-inhibitor protein II"/>
    <property type="match status" value="1"/>
</dbReference>
<evidence type="ECO:0000256" key="1">
    <source>
        <dbReference type="PROSITE-ProRule" id="PRU00235"/>
    </source>
</evidence>
<dbReference type="AlphaFoldDB" id="A0A1I7WJC0"/>
<dbReference type="Proteomes" id="UP000095283">
    <property type="component" value="Unplaced"/>
</dbReference>
<evidence type="ECO:0000313" key="4">
    <source>
        <dbReference type="WBParaSite" id="Hba_05108"/>
    </source>
</evidence>
<feature type="repeat" description="RCC1" evidence="1">
    <location>
        <begin position="54"/>
        <end position="105"/>
    </location>
</feature>
<feature type="region of interest" description="Disordered" evidence="2">
    <location>
        <begin position="1"/>
        <end position="34"/>
    </location>
</feature>
<dbReference type="PROSITE" id="PS50012">
    <property type="entry name" value="RCC1_3"/>
    <property type="match status" value="1"/>
</dbReference>
<dbReference type="GO" id="GO:0005737">
    <property type="term" value="C:cytoplasm"/>
    <property type="evidence" value="ECO:0007669"/>
    <property type="project" value="TreeGrafter"/>
</dbReference>